<dbReference type="Pfam" id="PF08240">
    <property type="entry name" value="ADH_N"/>
    <property type="match status" value="1"/>
</dbReference>
<dbReference type="InterPro" id="IPR020843">
    <property type="entry name" value="ER"/>
</dbReference>
<dbReference type="GO" id="GO:0016651">
    <property type="term" value="F:oxidoreductase activity, acting on NAD(P)H"/>
    <property type="evidence" value="ECO:0007669"/>
    <property type="project" value="TreeGrafter"/>
</dbReference>
<organism evidence="4 5">
    <name type="scientific">Rhizophlyctis rosea</name>
    <dbReference type="NCBI Taxonomy" id="64517"/>
    <lineage>
        <taxon>Eukaryota</taxon>
        <taxon>Fungi</taxon>
        <taxon>Fungi incertae sedis</taxon>
        <taxon>Chytridiomycota</taxon>
        <taxon>Chytridiomycota incertae sedis</taxon>
        <taxon>Chytridiomycetes</taxon>
        <taxon>Rhizophlyctidales</taxon>
        <taxon>Rhizophlyctidaceae</taxon>
        <taxon>Rhizophlyctis</taxon>
    </lineage>
</organism>
<keyword evidence="1" id="KW-0521">NADP</keyword>
<dbReference type="GO" id="GO:0070402">
    <property type="term" value="F:NADPH binding"/>
    <property type="evidence" value="ECO:0007669"/>
    <property type="project" value="TreeGrafter"/>
</dbReference>
<dbReference type="InterPro" id="IPR011032">
    <property type="entry name" value="GroES-like_sf"/>
</dbReference>
<dbReference type="Pfam" id="PF00107">
    <property type="entry name" value="ADH_zinc_N"/>
    <property type="match status" value="1"/>
</dbReference>
<evidence type="ECO:0000259" key="3">
    <source>
        <dbReference type="SMART" id="SM00829"/>
    </source>
</evidence>
<dbReference type="PANTHER" id="PTHR48106:SF18">
    <property type="entry name" value="QUINONE OXIDOREDUCTASE PIG3"/>
    <property type="match status" value="1"/>
</dbReference>
<keyword evidence="5" id="KW-1185">Reference proteome</keyword>
<accession>A0AAD5X897</accession>
<dbReference type="InterPro" id="IPR013154">
    <property type="entry name" value="ADH-like_N"/>
</dbReference>
<dbReference type="SUPFAM" id="SSF50129">
    <property type="entry name" value="GroES-like"/>
    <property type="match status" value="1"/>
</dbReference>
<name>A0AAD5X897_9FUNG</name>
<dbReference type="SMART" id="SM00829">
    <property type="entry name" value="PKS_ER"/>
    <property type="match status" value="1"/>
</dbReference>
<dbReference type="EMBL" id="JADGJD010000028">
    <property type="protein sequence ID" value="KAJ3056567.1"/>
    <property type="molecule type" value="Genomic_DNA"/>
</dbReference>
<dbReference type="AlphaFoldDB" id="A0AAD5X897"/>
<dbReference type="Proteomes" id="UP001212841">
    <property type="component" value="Unassembled WGS sequence"/>
</dbReference>
<dbReference type="Gene3D" id="3.90.180.10">
    <property type="entry name" value="Medium-chain alcohol dehydrogenases, catalytic domain"/>
    <property type="match status" value="1"/>
</dbReference>
<reference evidence="4" key="1">
    <citation type="submission" date="2020-05" db="EMBL/GenBank/DDBJ databases">
        <title>Phylogenomic resolution of chytrid fungi.</title>
        <authorList>
            <person name="Stajich J.E."/>
            <person name="Amses K."/>
            <person name="Simmons R."/>
            <person name="Seto K."/>
            <person name="Myers J."/>
            <person name="Bonds A."/>
            <person name="Quandt C.A."/>
            <person name="Barry K."/>
            <person name="Liu P."/>
            <person name="Grigoriev I."/>
            <person name="Longcore J.E."/>
            <person name="James T.Y."/>
        </authorList>
    </citation>
    <scope>NUCLEOTIDE SEQUENCE</scope>
    <source>
        <strain evidence="4">JEL0318</strain>
    </source>
</reference>
<evidence type="ECO:0000256" key="1">
    <source>
        <dbReference type="ARBA" id="ARBA00022857"/>
    </source>
</evidence>
<keyword evidence="2" id="KW-0560">Oxidoreductase</keyword>
<protein>
    <recommendedName>
        <fullName evidence="3">Enoyl reductase (ER) domain-containing protein</fullName>
    </recommendedName>
</protein>
<dbReference type="Gene3D" id="3.40.50.720">
    <property type="entry name" value="NAD(P)-binding Rossmann-like Domain"/>
    <property type="match status" value="1"/>
</dbReference>
<dbReference type="InterPro" id="IPR036291">
    <property type="entry name" value="NAD(P)-bd_dom_sf"/>
</dbReference>
<proteinExistence type="predicted"/>
<evidence type="ECO:0000256" key="2">
    <source>
        <dbReference type="ARBA" id="ARBA00023002"/>
    </source>
</evidence>
<comment type="caution">
    <text evidence="4">The sequence shown here is derived from an EMBL/GenBank/DDBJ whole genome shotgun (WGS) entry which is preliminary data.</text>
</comment>
<evidence type="ECO:0000313" key="5">
    <source>
        <dbReference type="Proteomes" id="UP001212841"/>
    </source>
</evidence>
<dbReference type="PANTHER" id="PTHR48106">
    <property type="entry name" value="QUINONE OXIDOREDUCTASE PIG3-RELATED"/>
    <property type="match status" value="1"/>
</dbReference>
<evidence type="ECO:0000313" key="4">
    <source>
        <dbReference type="EMBL" id="KAJ3056567.1"/>
    </source>
</evidence>
<dbReference type="SUPFAM" id="SSF51735">
    <property type="entry name" value="NAD(P)-binding Rossmann-fold domains"/>
    <property type="match status" value="1"/>
</dbReference>
<sequence>MRAIVSTGSDVMELKPDYPKPSPAAGFILIRVKAFTVHPSDIGGLKTPPTTMKFPRVWGSECVGIVEDNGGLENIRIGSVVAALLGGLGREIDGGWAEFVSVPYQHTYPLRIPLLDPTTPLDSLFWSRIASIPRTFLSAFGILDSLHLKPKDRLLVRGGNSPLGLALINVAKHVGASVAVTTTDPTKAPLLSEVGADFVVLEREGGVVDDVKMFYDSDYGGKGGVGGKAGKGSSMGGPSGAGADKIADLLDSTLSDSLASLRPGGVCCLLHSGVSKLSSAPLPPPGTYLTTFDPASVELHRAPLQEIVERCVKGVYRVPVAKCIGLEDVVSWVLAGGEGKEGTDVEGSVVCFVGEA</sequence>
<feature type="domain" description="Enoyl reductase (ER)" evidence="3">
    <location>
        <begin position="8"/>
        <end position="334"/>
    </location>
</feature>
<dbReference type="InterPro" id="IPR013149">
    <property type="entry name" value="ADH-like_C"/>
</dbReference>
<gene>
    <name evidence="4" type="ORF">HK097_005964</name>
</gene>